<dbReference type="Gene3D" id="3.30.420.10">
    <property type="entry name" value="Ribonuclease H-like superfamily/Ribonuclease H"/>
    <property type="match status" value="1"/>
</dbReference>
<dbReference type="InterPro" id="IPR001584">
    <property type="entry name" value="Integrase_cat-core"/>
</dbReference>
<dbReference type="STRING" id="48709.A0A1D2M5Q4"/>
<dbReference type="GO" id="GO:0003676">
    <property type="term" value="F:nucleic acid binding"/>
    <property type="evidence" value="ECO:0007669"/>
    <property type="project" value="InterPro"/>
</dbReference>
<gene>
    <name evidence="2" type="ORF">Ocin01_18438</name>
</gene>
<feature type="domain" description="Integrase catalytic" evidence="1">
    <location>
        <begin position="62"/>
        <end position="223"/>
    </location>
</feature>
<dbReference type="SUPFAM" id="SSF53098">
    <property type="entry name" value="Ribonuclease H-like"/>
    <property type="match status" value="1"/>
</dbReference>
<sequence length="317" mass="37414">MNKLDKIKEVYFNPSEVGSYASLYSFLQNNKIRSIKDLEHEMTKLKTYTLFKPARKNFKRRRDLVQGYGELWNIDLLDMQKFFRFNKGLKYILVVVEGLSKKAYCRGIKNKRADSVKVAFEEIVKEAGYAPRLIHADRGNEWGGTFRRYLEQVGSKLYHSYTDKGAVLAERMNRIIRSRLYAIMFHNKDKIWYTHLQPVISSYNSTKNSRYRLSPNEVNKDNQFSVWKRIYKDYVRDKTNQKPSRLQVNDIVKISREKLLFEKGATHSFSLENFKIIKVEPTVPWTYRLADVNGEELAGGFLYEQLQKVEPESLQDD</sequence>
<keyword evidence="3" id="KW-1185">Reference proteome</keyword>
<dbReference type="PANTHER" id="PTHR46585:SF1">
    <property type="entry name" value="CHROMO DOMAIN-CONTAINING PROTEIN"/>
    <property type="match status" value="1"/>
</dbReference>
<dbReference type="GO" id="GO:0015074">
    <property type="term" value="P:DNA integration"/>
    <property type="evidence" value="ECO:0007669"/>
    <property type="project" value="InterPro"/>
</dbReference>
<proteinExistence type="predicted"/>
<accession>A0A1D2M5Q4</accession>
<reference evidence="2 3" key="1">
    <citation type="journal article" date="2016" name="Genome Biol. Evol.">
        <title>Gene Family Evolution Reflects Adaptation to Soil Environmental Stressors in the Genome of the Collembolan Orchesella cincta.</title>
        <authorList>
            <person name="Faddeeva-Vakhrusheva A."/>
            <person name="Derks M.F."/>
            <person name="Anvar S.Y."/>
            <person name="Agamennone V."/>
            <person name="Suring W."/>
            <person name="Smit S."/>
            <person name="van Straalen N.M."/>
            <person name="Roelofs D."/>
        </authorList>
    </citation>
    <scope>NUCLEOTIDE SEQUENCE [LARGE SCALE GENOMIC DNA]</scope>
    <source>
        <tissue evidence="2">Mixed pool</tissue>
    </source>
</reference>
<evidence type="ECO:0000313" key="2">
    <source>
        <dbReference type="EMBL" id="ODM88244.1"/>
    </source>
</evidence>
<evidence type="ECO:0000313" key="3">
    <source>
        <dbReference type="Proteomes" id="UP000094527"/>
    </source>
</evidence>
<name>A0A1D2M5Q4_ORCCI</name>
<dbReference type="Proteomes" id="UP000094527">
    <property type="component" value="Unassembled WGS sequence"/>
</dbReference>
<comment type="caution">
    <text evidence="2">The sequence shown here is derived from an EMBL/GenBank/DDBJ whole genome shotgun (WGS) entry which is preliminary data.</text>
</comment>
<dbReference type="InterPro" id="IPR012337">
    <property type="entry name" value="RNaseH-like_sf"/>
</dbReference>
<dbReference type="OrthoDB" id="6343797at2759"/>
<dbReference type="AlphaFoldDB" id="A0A1D2M5Q4"/>
<dbReference type="InterPro" id="IPR036397">
    <property type="entry name" value="RNaseH_sf"/>
</dbReference>
<organism evidence="2 3">
    <name type="scientific">Orchesella cincta</name>
    <name type="common">Springtail</name>
    <name type="synonym">Podura cincta</name>
    <dbReference type="NCBI Taxonomy" id="48709"/>
    <lineage>
        <taxon>Eukaryota</taxon>
        <taxon>Metazoa</taxon>
        <taxon>Ecdysozoa</taxon>
        <taxon>Arthropoda</taxon>
        <taxon>Hexapoda</taxon>
        <taxon>Collembola</taxon>
        <taxon>Entomobryomorpha</taxon>
        <taxon>Entomobryoidea</taxon>
        <taxon>Orchesellidae</taxon>
        <taxon>Orchesellinae</taxon>
        <taxon>Orchesella</taxon>
    </lineage>
</organism>
<protein>
    <submittedName>
        <fullName evidence="2">Uncharacterized transposon-derived protein F54H12.3</fullName>
    </submittedName>
</protein>
<dbReference type="PROSITE" id="PS50994">
    <property type="entry name" value="INTEGRASE"/>
    <property type="match status" value="1"/>
</dbReference>
<dbReference type="EMBL" id="LJIJ01003914">
    <property type="protein sequence ID" value="ODM88244.1"/>
    <property type="molecule type" value="Genomic_DNA"/>
</dbReference>
<evidence type="ECO:0000259" key="1">
    <source>
        <dbReference type="PROSITE" id="PS50994"/>
    </source>
</evidence>
<dbReference type="PANTHER" id="PTHR46585">
    <property type="entry name" value="INTEGRASE CORE DOMAIN CONTAINING PROTEIN"/>
    <property type="match status" value="1"/>
</dbReference>
<dbReference type="OMA" id="TMAYEDI"/>